<comment type="subcellular location">
    <subcellularLocation>
        <location evidence="1">Cell inner membrane</location>
        <topology evidence="1">Multi-pass membrane protein</topology>
    </subcellularLocation>
</comment>
<protein>
    <submittedName>
        <fullName evidence="10">Type II secretory pathway, component PulF</fullName>
    </submittedName>
</protein>
<keyword evidence="4" id="KW-0997">Cell inner membrane</keyword>
<evidence type="ECO:0000256" key="3">
    <source>
        <dbReference type="ARBA" id="ARBA00022475"/>
    </source>
</evidence>
<evidence type="ECO:0000256" key="8">
    <source>
        <dbReference type="SAM" id="Phobius"/>
    </source>
</evidence>
<dbReference type="RefSeq" id="WP_067665665.1">
    <property type="nucleotide sequence ID" value="NZ_FQXG01000003.1"/>
</dbReference>
<dbReference type="STRING" id="299255.SAMN02745129_2168"/>
<dbReference type="PANTHER" id="PTHR30012:SF7">
    <property type="entry name" value="PROTEIN TRANSPORT PROTEIN HOFC HOMOLOG"/>
    <property type="match status" value="1"/>
</dbReference>
<keyword evidence="6 8" id="KW-1133">Transmembrane helix</keyword>
<evidence type="ECO:0000256" key="5">
    <source>
        <dbReference type="ARBA" id="ARBA00022692"/>
    </source>
</evidence>
<dbReference type="GO" id="GO:0015628">
    <property type="term" value="P:protein secretion by the type II secretion system"/>
    <property type="evidence" value="ECO:0007669"/>
    <property type="project" value="TreeGrafter"/>
</dbReference>
<keyword evidence="3" id="KW-1003">Cell membrane</keyword>
<name>A0A1M5TJF6_9GAMM</name>
<dbReference type="Pfam" id="PF00482">
    <property type="entry name" value="T2SSF"/>
    <property type="match status" value="1"/>
</dbReference>
<evidence type="ECO:0000256" key="2">
    <source>
        <dbReference type="ARBA" id="ARBA00005745"/>
    </source>
</evidence>
<evidence type="ECO:0000256" key="1">
    <source>
        <dbReference type="ARBA" id="ARBA00004429"/>
    </source>
</evidence>
<feature type="transmembrane region" description="Helical" evidence="8">
    <location>
        <begin position="122"/>
        <end position="141"/>
    </location>
</feature>
<dbReference type="AlphaFoldDB" id="A0A1M5TJF6"/>
<sequence length="354" mass="38188">MNKIELAWYKIQFSRQIRLKLYETIAAFVSQGVPVHDCLTLLAEKYANLNKSDVRAIAIKHWADGMGAGSSFAEMLAEWAPENEVIIIRAGEKRGNLGEAMLNAIVVTEAASKMTSTITSQLAYPAFLTLALVGLIVGVSMEMMPSMEKLLPLEQWPSGALLLKNISYWVQTNLLLIGVGVLCLSALISALLPRYNGVARPYLDKMPPFSFYRILQSSSFLVSLGSLLKAGEDIESAVTEIKNHGNPYVSANLSGMLDKLAAGDSLGSAMKSDLLSKETGVALEVYGDLNVLQDKVSTIGERDLLDGVESIGKICSMLRNVVLIGVVVVFGWVMQSFFEIKNAAASAASSGVGM</sequence>
<evidence type="ECO:0000256" key="7">
    <source>
        <dbReference type="ARBA" id="ARBA00023136"/>
    </source>
</evidence>
<evidence type="ECO:0000256" key="6">
    <source>
        <dbReference type="ARBA" id="ARBA00022989"/>
    </source>
</evidence>
<feature type="transmembrane region" description="Helical" evidence="8">
    <location>
        <begin position="321"/>
        <end position="338"/>
    </location>
</feature>
<comment type="similarity">
    <text evidence="2">Belongs to the GSP F family.</text>
</comment>
<feature type="transmembrane region" description="Helical" evidence="8">
    <location>
        <begin position="168"/>
        <end position="192"/>
    </location>
</feature>
<gene>
    <name evidence="10" type="ORF">SAMN02745129_2168</name>
</gene>
<keyword evidence="11" id="KW-1185">Reference proteome</keyword>
<evidence type="ECO:0000313" key="11">
    <source>
        <dbReference type="Proteomes" id="UP000184268"/>
    </source>
</evidence>
<evidence type="ECO:0000313" key="10">
    <source>
        <dbReference type="EMBL" id="SHH50829.1"/>
    </source>
</evidence>
<dbReference type="InterPro" id="IPR003004">
    <property type="entry name" value="GspF/PilC"/>
</dbReference>
<evidence type="ECO:0000256" key="4">
    <source>
        <dbReference type="ARBA" id="ARBA00022519"/>
    </source>
</evidence>
<proteinExistence type="inferred from homology"/>
<keyword evidence="7 8" id="KW-0472">Membrane</keyword>
<dbReference type="EMBL" id="FQXG01000003">
    <property type="protein sequence ID" value="SHH50829.1"/>
    <property type="molecule type" value="Genomic_DNA"/>
</dbReference>
<reference evidence="10 11" key="1">
    <citation type="submission" date="2016-11" db="EMBL/GenBank/DDBJ databases">
        <authorList>
            <person name="Jaros S."/>
            <person name="Januszkiewicz K."/>
            <person name="Wedrychowicz H."/>
        </authorList>
    </citation>
    <scope>NUCLEOTIDE SEQUENCE [LARGE SCALE GENOMIC DNA]</scope>
    <source>
        <strain evidence="10 11">DSM 16917</strain>
    </source>
</reference>
<dbReference type="Gene3D" id="1.20.81.30">
    <property type="entry name" value="Type II secretion system (T2SS), domain F"/>
    <property type="match status" value="2"/>
</dbReference>
<dbReference type="InterPro" id="IPR018076">
    <property type="entry name" value="T2SS_GspF_dom"/>
</dbReference>
<dbReference type="GO" id="GO:0005886">
    <property type="term" value="C:plasma membrane"/>
    <property type="evidence" value="ECO:0007669"/>
    <property type="project" value="UniProtKB-SubCell"/>
</dbReference>
<evidence type="ECO:0000259" key="9">
    <source>
        <dbReference type="Pfam" id="PF00482"/>
    </source>
</evidence>
<keyword evidence="5 8" id="KW-0812">Transmembrane</keyword>
<dbReference type="Proteomes" id="UP000184268">
    <property type="component" value="Unassembled WGS sequence"/>
</dbReference>
<feature type="domain" description="Type II secretion system protein GspF" evidence="9">
    <location>
        <begin position="23"/>
        <end position="145"/>
    </location>
</feature>
<dbReference type="InterPro" id="IPR042094">
    <property type="entry name" value="T2SS_GspF_sf"/>
</dbReference>
<dbReference type="PANTHER" id="PTHR30012">
    <property type="entry name" value="GENERAL SECRETION PATHWAY PROTEIN"/>
    <property type="match status" value="1"/>
</dbReference>
<organism evidence="10 11">
    <name type="scientific">Ferrimonas marina</name>
    <dbReference type="NCBI Taxonomy" id="299255"/>
    <lineage>
        <taxon>Bacteria</taxon>
        <taxon>Pseudomonadati</taxon>
        <taxon>Pseudomonadota</taxon>
        <taxon>Gammaproteobacteria</taxon>
        <taxon>Alteromonadales</taxon>
        <taxon>Ferrimonadaceae</taxon>
        <taxon>Ferrimonas</taxon>
    </lineage>
</organism>
<dbReference type="OrthoDB" id="7031359at2"/>
<accession>A0A1M5TJF6</accession>